<evidence type="ECO:0000313" key="4">
    <source>
        <dbReference type="Proteomes" id="UP000886874"/>
    </source>
</evidence>
<accession>A0A9D0Z5P0</accession>
<dbReference type="AlphaFoldDB" id="A0A9D0Z5P0"/>
<evidence type="ECO:0000256" key="2">
    <source>
        <dbReference type="SAM" id="Phobius"/>
    </source>
</evidence>
<name>A0A9D0Z5P0_9FIRM</name>
<evidence type="ECO:0000313" key="3">
    <source>
        <dbReference type="EMBL" id="HIQ69473.1"/>
    </source>
</evidence>
<keyword evidence="2" id="KW-1133">Transmembrane helix</keyword>
<feature type="region of interest" description="Disordered" evidence="1">
    <location>
        <begin position="243"/>
        <end position="297"/>
    </location>
</feature>
<comment type="caution">
    <text evidence="3">The sequence shown here is derived from an EMBL/GenBank/DDBJ whole genome shotgun (WGS) entry which is preliminary data.</text>
</comment>
<dbReference type="Proteomes" id="UP000886874">
    <property type="component" value="Unassembled WGS sequence"/>
</dbReference>
<dbReference type="EMBL" id="DVFN01000059">
    <property type="protein sequence ID" value="HIQ69473.1"/>
    <property type="molecule type" value="Genomic_DNA"/>
</dbReference>
<keyword evidence="2" id="KW-0472">Membrane</keyword>
<reference evidence="3" key="1">
    <citation type="submission" date="2020-10" db="EMBL/GenBank/DDBJ databases">
        <authorList>
            <person name="Gilroy R."/>
        </authorList>
    </citation>
    <scope>NUCLEOTIDE SEQUENCE</scope>
    <source>
        <strain evidence="3">ChiSjej2B20-13462</strain>
    </source>
</reference>
<evidence type="ECO:0000256" key="1">
    <source>
        <dbReference type="SAM" id="MobiDB-lite"/>
    </source>
</evidence>
<gene>
    <name evidence="3" type="ORF">IAA67_03980</name>
</gene>
<feature type="transmembrane region" description="Helical" evidence="2">
    <location>
        <begin position="197"/>
        <end position="220"/>
    </location>
</feature>
<proteinExistence type="predicted"/>
<organism evidence="3 4">
    <name type="scientific">Candidatus Avoscillospira stercorigallinarum</name>
    <dbReference type="NCBI Taxonomy" id="2840708"/>
    <lineage>
        <taxon>Bacteria</taxon>
        <taxon>Bacillati</taxon>
        <taxon>Bacillota</taxon>
        <taxon>Clostridia</taxon>
        <taxon>Eubacteriales</taxon>
        <taxon>Oscillospiraceae</taxon>
        <taxon>Oscillospiraceae incertae sedis</taxon>
        <taxon>Candidatus Avoscillospira</taxon>
    </lineage>
</organism>
<dbReference type="Gene3D" id="3.10.310.50">
    <property type="match status" value="1"/>
</dbReference>
<sequence length="297" mass="31147">MKLFQKRWFAVVVAVLLIAAAIGISRARLGGGDYTPESASTAQKWGEEHADAYAGFVDDSARLFSAQTLEAIAAENGALDYRYGTILGLATVGSTADIEEAAYDASADLGLGEGDFLLLLDAGAEDWYLVYGSDLSHYIDNELEILFRGAMGDMFTAPDRSIRSLYADLADWCQDNLPLTESETGARGSLLSTIGGILFFVVLLVVLVIAAVAASAVRFGRRVVWGWRPRFFFGPGPFWRGPMGGPPPGPHHRPGPGPGSFHSGGRPGGFGGSSRGGFGGSGRGGGSHGGGFGGSHR</sequence>
<keyword evidence="2" id="KW-0812">Transmembrane</keyword>
<feature type="compositionally biased region" description="Gly residues" evidence="1">
    <location>
        <begin position="265"/>
        <end position="297"/>
    </location>
</feature>
<protein>
    <submittedName>
        <fullName evidence="3">TPM domain-containing protein</fullName>
    </submittedName>
</protein>
<reference evidence="3" key="2">
    <citation type="journal article" date="2021" name="PeerJ">
        <title>Extensive microbial diversity within the chicken gut microbiome revealed by metagenomics and culture.</title>
        <authorList>
            <person name="Gilroy R."/>
            <person name="Ravi A."/>
            <person name="Getino M."/>
            <person name="Pursley I."/>
            <person name="Horton D.L."/>
            <person name="Alikhan N.F."/>
            <person name="Baker D."/>
            <person name="Gharbi K."/>
            <person name="Hall N."/>
            <person name="Watson M."/>
            <person name="Adriaenssens E.M."/>
            <person name="Foster-Nyarko E."/>
            <person name="Jarju S."/>
            <person name="Secka A."/>
            <person name="Antonio M."/>
            <person name="Oren A."/>
            <person name="Chaudhuri R.R."/>
            <person name="La Ragione R."/>
            <person name="Hildebrand F."/>
            <person name="Pallen M.J."/>
        </authorList>
    </citation>
    <scope>NUCLEOTIDE SEQUENCE</scope>
    <source>
        <strain evidence="3">ChiSjej2B20-13462</strain>
    </source>
</reference>